<dbReference type="GO" id="GO:0016887">
    <property type="term" value="F:ATP hydrolysis activity"/>
    <property type="evidence" value="ECO:0007669"/>
    <property type="project" value="InterPro"/>
</dbReference>
<dbReference type="InterPro" id="IPR003439">
    <property type="entry name" value="ABC_transporter-like_ATP-bd"/>
</dbReference>
<dbReference type="InterPro" id="IPR050153">
    <property type="entry name" value="Metal_Ion_Import_ABC"/>
</dbReference>
<dbReference type="PANTHER" id="PTHR42734:SF17">
    <property type="entry name" value="METAL TRANSPORT SYSTEM ATP-BINDING PROTEIN TM_0124-RELATED"/>
    <property type="match status" value="1"/>
</dbReference>
<keyword evidence="4 6" id="KW-0067">ATP-binding</keyword>
<dbReference type="PANTHER" id="PTHR42734">
    <property type="entry name" value="METAL TRANSPORT SYSTEM ATP-BINDING PROTEIN TM_0124-RELATED"/>
    <property type="match status" value="1"/>
</dbReference>
<sequence>MKFKNISYSFKKSSVPFFNKINFSIEDQEINFLIGKNGSGKTTLIDVILGFKKSNIKPINSKKFLYLNQMLPVLDSIKVKDLAELILGIEYGMSSLTLEYIRTKVDGYTFDFLQENWDKYYSALSGGNQKIAQLILFLQVERELIVLDEPTAFLDRKNTASLFKVIKSHPERTYLIVTHDIRDFRYFNNFKVSLLNNQKIQFEADKDEFIEHNQYNEFLQFFSQN</sequence>
<name>A0A850R8C3_9LACO</name>
<keyword evidence="3" id="KW-0547">Nucleotide-binding</keyword>
<dbReference type="PROSITE" id="PS50893">
    <property type="entry name" value="ABC_TRANSPORTER_2"/>
    <property type="match status" value="1"/>
</dbReference>
<dbReference type="GO" id="GO:0005524">
    <property type="term" value="F:ATP binding"/>
    <property type="evidence" value="ECO:0007669"/>
    <property type="project" value="UniProtKB-KW"/>
</dbReference>
<evidence type="ECO:0000313" key="7">
    <source>
        <dbReference type="Proteomes" id="UP000563523"/>
    </source>
</evidence>
<evidence type="ECO:0000256" key="2">
    <source>
        <dbReference type="ARBA" id="ARBA00022448"/>
    </source>
</evidence>
<dbReference type="Gene3D" id="3.40.50.300">
    <property type="entry name" value="P-loop containing nucleotide triphosphate hydrolases"/>
    <property type="match status" value="1"/>
</dbReference>
<keyword evidence="7" id="KW-1185">Reference proteome</keyword>
<comment type="similarity">
    <text evidence="1">Belongs to the ABC transporter superfamily.</text>
</comment>
<comment type="caution">
    <text evidence="6">The sequence shown here is derived from an EMBL/GenBank/DDBJ whole genome shotgun (WGS) entry which is preliminary data.</text>
</comment>
<evidence type="ECO:0000313" key="6">
    <source>
        <dbReference type="EMBL" id="NVY96785.1"/>
    </source>
</evidence>
<keyword evidence="2" id="KW-0813">Transport</keyword>
<proteinExistence type="inferred from homology"/>
<dbReference type="Pfam" id="PF00005">
    <property type="entry name" value="ABC_tran"/>
    <property type="match status" value="1"/>
</dbReference>
<dbReference type="SUPFAM" id="SSF52540">
    <property type="entry name" value="P-loop containing nucleoside triphosphate hydrolases"/>
    <property type="match status" value="1"/>
</dbReference>
<evidence type="ECO:0000256" key="1">
    <source>
        <dbReference type="ARBA" id="ARBA00005417"/>
    </source>
</evidence>
<evidence type="ECO:0000259" key="5">
    <source>
        <dbReference type="PROSITE" id="PS50893"/>
    </source>
</evidence>
<dbReference type="InterPro" id="IPR027417">
    <property type="entry name" value="P-loop_NTPase"/>
</dbReference>
<organism evidence="6 7">
    <name type="scientific">Bombilactobacillus apium</name>
    <dbReference type="NCBI Taxonomy" id="2675299"/>
    <lineage>
        <taxon>Bacteria</taxon>
        <taxon>Bacillati</taxon>
        <taxon>Bacillota</taxon>
        <taxon>Bacilli</taxon>
        <taxon>Lactobacillales</taxon>
        <taxon>Lactobacillaceae</taxon>
        <taxon>Bombilactobacillus</taxon>
    </lineage>
</organism>
<reference evidence="6 7" key="1">
    <citation type="submission" date="2020-06" db="EMBL/GenBank/DDBJ databases">
        <authorList>
            <person name="Kang J."/>
        </authorList>
    </citation>
    <scope>NUCLEOTIDE SEQUENCE [LARGE SCALE GENOMIC DNA]</scope>
    <source>
        <strain evidence="6 7">DCY120</strain>
    </source>
</reference>
<dbReference type="Proteomes" id="UP000563523">
    <property type="component" value="Unassembled WGS sequence"/>
</dbReference>
<protein>
    <submittedName>
        <fullName evidence="6">ATP-binding cassette domain-containing protein</fullName>
    </submittedName>
</protein>
<accession>A0A850R8C3</accession>
<dbReference type="RefSeq" id="WP_176942944.1">
    <property type="nucleotide sequence ID" value="NZ_JABZEC010000005.1"/>
</dbReference>
<dbReference type="InterPro" id="IPR003593">
    <property type="entry name" value="AAA+_ATPase"/>
</dbReference>
<dbReference type="EMBL" id="JABZEC010000005">
    <property type="protein sequence ID" value="NVY96785.1"/>
    <property type="molecule type" value="Genomic_DNA"/>
</dbReference>
<dbReference type="AlphaFoldDB" id="A0A850R8C3"/>
<evidence type="ECO:0000256" key="4">
    <source>
        <dbReference type="ARBA" id="ARBA00022840"/>
    </source>
</evidence>
<evidence type="ECO:0000256" key="3">
    <source>
        <dbReference type="ARBA" id="ARBA00022741"/>
    </source>
</evidence>
<dbReference type="SMART" id="SM00382">
    <property type="entry name" value="AAA"/>
    <property type="match status" value="1"/>
</dbReference>
<feature type="domain" description="ABC transporter" evidence="5">
    <location>
        <begin position="1"/>
        <end position="222"/>
    </location>
</feature>
<gene>
    <name evidence="6" type="ORF">HU830_06405</name>
</gene>